<dbReference type="SUPFAM" id="SSF53335">
    <property type="entry name" value="S-adenosyl-L-methionine-dependent methyltransferases"/>
    <property type="match status" value="1"/>
</dbReference>
<reference evidence="1 2" key="1">
    <citation type="submission" date="2017-02" db="EMBL/GenBank/DDBJ databases">
        <title>The new phylogeny of genus Mycobacterium.</title>
        <authorList>
            <person name="Tortoli E."/>
            <person name="Trovato A."/>
            <person name="Cirillo D.M."/>
        </authorList>
    </citation>
    <scope>NUCLEOTIDE SEQUENCE [LARGE SCALE GENOMIC DNA]</scope>
    <source>
        <strain evidence="1 2">DSM 44471</strain>
    </source>
</reference>
<dbReference type="EMBL" id="MVHR01000006">
    <property type="protein sequence ID" value="ORA75174.1"/>
    <property type="molecule type" value="Genomic_DNA"/>
</dbReference>
<dbReference type="Pfam" id="PF13649">
    <property type="entry name" value="Methyltransf_25"/>
    <property type="match status" value="1"/>
</dbReference>
<dbReference type="CDD" id="cd02440">
    <property type="entry name" value="AdoMet_MTases"/>
    <property type="match status" value="1"/>
</dbReference>
<organism evidence="1 2">
    <name type="scientific">Mycobacterium heidelbergense</name>
    <dbReference type="NCBI Taxonomy" id="53376"/>
    <lineage>
        <taxon>Bacteria</taxon>
        <taxon>Bacillati</taxon>
        <taxon>Actinomycetota</taxon>
        <taxon>Actinomycetes</taxon>
        <taxon>Mycobacteriales</taxon>
        <taxon>Mycobacteriaceae</taxon>
        <taxon>Mycobacterium</taxon>
        <taxon>Mycobacterium simiae complex</taxon>
    </lineage>
</organism>
<dbReference type="RefSeq" id="WP_083073231.1">
    <property type="nucleotide sequence ID" value="NZ_AP022615.1"/>
</dbReference>
<evidence type="ECO:0000313" key="1">
    <source>
        <dbReference type="EMBL" id="ORA75174.1"/>
    </source>
</evidence>
<dbReference type="AlphaFoldDB" id="A0A1X0DS04"/>
<name>A0A1X0DS04_MYCHE</name>
<comment type="caution">
    <text evidence="1">The sequence shown here is derived from an EMBL/GenBank/DDBJ whole genome shotgun (WGS) entry which is preliminary data.</text>
</comment>
<dbReference type="Gene3D" id="3.40.50.150">
    <property type="entry name" value="Vaccinia Virus protein VP39"/>
    <property type="match status" value="1"/>
</dbReference>
<dbReference type="STRING" id="53376.BST25_06725"/>
<dbReference type="Proteomes" id="UP000192566">
    <property type="component" value="Unassembled WGS sequence"/>
</dbReference>
<evidence type="ECO:0000313" key="2">
    <source>
        <dbReference type="Proteomes" id="UP000192566"/>
    </source>
</evidence>
<keyword evidence="2" id="KW-1185">Reference proteome</keyword>
<gene>
    <name evidence="1" type="ORF">BST25_06725</name>
</gene>
<dbReference type="InterPro" id="IPR041698">
    <property type="entry name" value="Methyltransf_25"/>
</dbReference>
<sequence>MDLSVRSTLPEVLDDEDVDIADYRRCLAELAVINRLTLTHRPTLRWLARATKALPAGETFSVLDVGYGDGDLLRAIARRADTPGPRARLSGIDLNPRSAAVARGATPADMTIDYRTGDVFSYTPDEPVDFIVSSQVTHHLSDEDVVEFLIWLETNSVYGWHIADLHRHPLAYYGFPVLAGLMRWHPIVRSDGMISVARSFRRRDWQAYLDKAGLKAEISWHAFRFCVRRIK</sequence>
<proteinExistence type="predicted"/>
<dbReference type="InterPro" id="IPR029063">
    <property type="entry name" value="SAM-dependent_MTases_sf"/>
</dbReference>
<protein>
    <submittedName>
        <fullName evidence="1">Uncharacterized protein</fullName>
    </submittedName>
</protein>
<accession>A0A1X0DS04</accession>
<dbReference type="OrthoDB" id="9800454at2"/>